<dbReference type="PROSITE" id="PS50110">
    <property type="entry name" value="RESPONSE_REGULATORY"/>
    <property type="match status" value="1"/>
</dbReference>
<keyword evidence="5" id="KW-0804">Transcription</keyword>
<sequence length="204" mass="22719">MNLLIVDDDPLVCESLELLLSREQDLQVVGTASNGAEAITFCHRIDVQLILMDIQMPTMNGIEATKQLMQLYPNLLIIMLTTFHDEQNIKLALAAGAKGYLIKSTDVTKMAHSIRSVASGSSVFDPRVIETLLTPKENILSELSKREQSISQLVAKGLSNKEIATQLFLSEGTVRNNLSTILDKLELRDRTQLAIYYLQNKESD</sequence>
<organism evidence="9 10">
    <name type="scientific">Alkalicoccobacillus plakortidis</name>
    <dbReference type="NCBI Taxonomy" id="444060"/>
    <lineage>
        <taxon>Bacteria</taxon>
        <taxon>Bacillati</taxon>
        <taxon>Bacillota</taxon>
        <taxon>Bacilli</taxon>
        <taxon>Bacillales</taxon>
        <taxon>Bacillaceae</taxon>
        <taxon>Alkalicoccobacillus</taxon>
    </lineage>
</organism>
<feature type="modified residue" description="4-aspartylphosphate" evidence="6">
    <location>
        <position position="53"/>
    </location>
</feature>
<dbReference type="CDD" id="cd17535">
    <property type="entry name" value="REC_NarL-like"/>
    <property type="match status" value="1"/>
</dbReference>
<evidence type="ECO:0000313" key="9">
    <source>
        <dbReference type="EMBL" id="MCM2674894.1"/>
    </source>
</evidence>
<dbReference type="Pfam" id="PF00072">
    <property type="entry name" value="Response_reg"/>
    <property type="match status" value="1"/>
</dbReference>
<feature type="domain" description="Response regulatory" evidence="8">
    <location>
        <begin position="2"/>
        <end position="118"/>
    </location>
</feature>
<reference evidence="9" key="1">
    <citation type="submission" date="2022-06" db="EMBL/GenBank/DDBJ databases">
        <title>Alkalicoccobacillus porphyridii sp. nov., isolated from a marine red alga, Porphyridium purpureum and reclassification of Shouchella plakortidis and Shouchella gibsonii as Alkalicoccobacillus plakortidis comb. nov. and Alkalicoccobacillus gibsonii comb. nov.</title>
        <authorList>
            <person name="Kim K.H."/>
            <person name="Lee J.K."/>
            <person name="Han D.M."/>
            <person name="Baek J.H."/>
            <person name="Jeon C.O."/>
        </authorList>
    </citation>
    <scope>NUCLEOTIDE SEQUENCE</scope>
    <source>
        <strain evidence="9">DSM 19153</strain>
    </source>
</reference>
<evidence type="ECO:0000256" key="5">
    <source>
        <dbReference type="ARBA" id="ARBA00023163"/>
    </source>
</evidence>
<keyword evidence="2 6" id="KW-0597">Phosphoprotein</keyword>
<evidence type="ECO:0000259" key="8">
    <source>
        <dbReference type="PROSITE" id="PS50110"/>
    </source>
</evidence>
<dbReference type="PROSITE" id="PS50043">
    <property type="entry name" value="HTH_LUXR_2"/>
    <property type="match status" value="1"/>
</dbReference>
<gene>
    <name evidence="9" type="ORF">NDM98_04850</name>
</gene>
<keyword evidence="4" id="KW-0238">DNA-binding</keyword>
<evidence type="ECO:0000313" key="10">
    <source>
        <dbReference type="Proteomes" id="UP001203665"/>
    </source>
</evidence>
<dbReference type="PANTHER" id="PTHR43214">
    <property type="entry name" value="TWO-COMPONENT RESPONSE REGULATOR"/>
    <property type="match status" value="1"/>
</dbReference>
<dbReference type="InterPro" id="IPR016032">
    <property type="entry name" value="Sig_transdc_resp-reg_C-effctor"/>
</dbReference>
<keyword evidence="10" id="KW-1185">Reference proteome</keyword>
<dbReference type="InterPro" id="IPR000792">
    <property type="entry name" value="Tscrpt_reg_LuxR_C"/>
</dbReference>
<dbReference type="Gene3D" id="3.40.50.2300">
    <property type="match status" value="1"/>
</dbReference>
<dbReference type="PRINTS" id="PR00038">
    <property type="entry name" value="HTHLUXR"/>
</dbReference>
<protein>
    <submittedName>
        <fullName evidence="9">Response regulator transcription factor</fullName>
    </submittedName>
</protein>
<dbReference type="Pfam" id="PF00196">
    <property type="entry name" value="GerE"/>
    <property type="match status" value="1"/>
</dbReference>
<evidence type="ECO:0000259" key="7">
    <source>
        <dbReference type="PROSITE" id="PS50043"/>
    </source>
</evidence>
<keyword evidence="3" id="KW-0805">Transcription regulation</keyword>
<dbReference type="CDD" id="cd06170">
    <property type="entry name" value="LuxR_C_like"/>
    <property type="match status" value="1"/>
</dbReference>
<dbReference type="EMBL" id="JAMQJY010000001">
    <property type="protein sequence ID" value="MCM2674894.1"/>
    <property type="molecule type" value="Genomic_DNA"/>
</dbReference>
<dbReference type="RefSeq" id="WP_251605020.1">
    <property type="nucleotide sequence ID" value="NZ_JAMQJY010000001.1"/>
</dbReference>
<dbReference type="SUPFAM" id="SSF52172">
    <property type="entry name" value="CheY-like"/>
    <property type="match status" value="1"/>
</dbReference>
<name>A0ABT0XI70_9BACI</name>
<dbReference type="SMART" id="SM00448">
    <property type="entry name" value="REC"/>
    <property type="match status" value="1"/>
</dbReference>
<dbReference type="SUPFAM" id="SSF46894">
    <property type="entry name" value="C-terminal effector domain of the bipartite response regulators"/>
    <property type="match status" value="1"/>
</dbReference>
<evidence type="ECO:0000256" key="6">
    <source>
        <dbReference type="PROSITE-ProRule" id="PRU00169"/>
    </source>
</evidence>
<evidence type="ECO:0000256" key="3">
    <source>
        <dbReference type="ARBA" id="ARBA00023015"/>
    </source>
</evidence>
<proteinExistence type="predicted"/>
<dbReference type="SMART" id="SM00421">
    <property type="entry name" value="HTH_LUXR"/>
    <property type="match status" value="1"/>
</dbReference>
<evidence type="ECO:0000256" key="1">
    <source>
        <dbReference type="ARBA" id="ARBA00004496"/>
    </source>
</evidence>
<evidence type="ECO:0000256" key="4">
    <source>
        <dbReference type="ARBA" id="ARBA00023125"/>
    </source>
</evidence>
<dbReference type="InterPro" id="IPR001789">
    <property type="entry name" value="Sig_transdc_resp-reg_receiver"/>
</dbReference>
<dbReference type="Proteomes" id="UP001203665">
    <property type="component" value="Unassembled WGS sequence"/>
</dbReference>
<comment type="subcellular location">
    <subcellularLocation>
        <location evidence="1">Cytoplasm</location>
    </subcellularLocation>
</comment>
<feature type="domain" description="HTH luxR-type" evidence="7">
    <location>
        <begin position="136"/>
        <end position="201"/>
    </location>
</feature>
<dbReference type="InterPro" id="IPR011006">
    <property type="entry name" value="CheY-like_superfamily"/>
</dbReference>
<accession>A0ABT0XI70</accession>
<dbReference type="InterPro" id="IPR039420">
    <property type="entry name" value="WalR-like"/>
</dbReference>
<evidence type="ECO:0000256" key="2">
    <source>
        <dbReference type="ARBA" id="ARBA00022553"/>
    </source>
</evidence>
<dbReference type="PANTHER" id="PTHR43214:SF40">
    <property type="entry name" value="TRANSCRIPTIONAL REGULATORY PROTEIN LNRK"/>
    <property type="match status" value="1"/>
</dbReference>
<comment type="caution">
    <text evidence="9">The sequence shown here is derived from an EMBL/GenBank/DDBJ whole genome shotgun (WGS) entry which is preliminary data.</text>
</comment>
<dbReference type="InterPro" id="IPR058245">
    <property type="entry name" value="NreC/VraR/RcsB-like_REC"/>
</dbReference>